<feature type="chain" id="PRO_5039432832" description="TPM domain-containing protein" evidence="1">
    <location>
        <begin position="24"/>
        <end position="193"/>
    </location>
</feature>
<gene>
    <name evidence="2" type="ORF">H9950_08450</name>
</gene>
<accession>A0A9D2HXK5</accession>
<protein>
    <recommendedName>
        <fullName evidence="4">TPM domain-containing protein</fullName>
    </recommendedName>
</protein>
<evidence type="ECO:0008006" key="4">
    <source>
        <dbReference type="Google" id="ProtNLM"/>
    </source>
</evidence>
<reference evidence="2" key="2">
    <citation type="submission" date="2021-04" db="EMBL/GenBank/DDBJ databases">
        <authorList>
            <person name="Gilroy R."/>
        </authorList>
    </citation>
    <scope>NUCLEOTIDE SEQUENCE</scope>
    <source>
        <strain evidence="2">ChiHjej12B11-9795</strain>
    </source>
</reference>
<dbReference type="EMBL" id="DWZI01000042">
    <property type="protein sequence ID" value="HJA86201.1"/>
    <property type="molecule type" value="Genomic_DNA"/>
</dbReference>
<proteinExistence type="predicted"/>
<keyword evidence="1" id="KW-0732">Signal</keyword>
<dbReference type="PROSITE" id="PS51257">
    <property type="entry name" value="PROKAR_LIPOPROTEIN"/>
    <property type="match status" value="1"/>
</dbReference>
<evidence type="ECO:0000313" key="3">
    <source>
        <dbReference type="Proteomes" id="UP000823862"/>
    </source>
</evidence>
<evidence type="ECO:0000313" key="2">
    <source>
        <dbReference type="EMBL" id="HJA86201.1"/>
    </source>
</evidence>
<reference evidence="2" key="1">
    <citation type="journal article" date="2021" name="PeerJ">
        <title>Extensive microbial diversity within the chicken gut microbiome revealed by metagenomics and culture.</title>
        <authorList>
            <person name="Gilroy R."/>
            <person name="Ravi A."/>
            <person name="Getino M."/>
            <person name="Pursley I."/>
            <person name="Horton D.L."/>
            <person name="Alikhan N.F."/>
            <person name="Baker D."/>
            <person name="Gharbi K."/>
            <person name="Hall N."/>
            <person name="Watson M."/>
            <person name="Adriaenssens E.M."/>
            <person name="Foster-Nyarko E."/>
            <person name="Jarju S."/>
            <person name="Secka A."/>
            <person name="Antonio M."/>
            <person name="Oren A."/>
            <person name="Chaudhuri R.R."/>
            <person name="La Ragione R."/>
            <person name="Hildebrand F."/>
            <person name="Pallen M.J."/>
        </authorList>
    </citation>
    <scope>NUCLEOTIDE SEQUENCE</scope>
    <source>
        <strain evidence="2">ChiHjej12B11-9795</strain>
    </source>
</reference>
<evidence type="ECO:0000256" key="1">
    <source>
        <dbReference type="SAM" id="SignalP"/>
    </source>
</evidence>
<name>A0A9D2HXK5_9BACE</name>
<organism evidence="2 3">
    <name type="scientific">Candidatus Bacteroides avicola</name>
    <dbReference type="NCBI Taxonomy" id="2838468"/>
    <lineage>
        <taxon>Bacteria</taxon>
        <taxon>Pseudomonadati</taxon>
        <taxon>Bacteroidota</taxon>
        <taxon>Bacteroidia</taxon>
        <taxon>Bacteroidales</taxon>
        <taxon>Bacteroidaceae</taxon>
        <taxon>Bacteroides</taxon>
    </lineage>
</organism>
<feature type="signal peptide" evidence="1">
    <location>
        <begin position="1"/>
        <end position="23"/>
    </location>
</feature>
<sequence length="193" mass="21064">MKALKIFLSICFVSFLFSCSDNTENLVEKNDDIALRSNITAKDYQTLLEAVTSNLNHSTKSTGSVEMTEDEAREILMPFLEDGKQIQHSLMDIVDKDIAEVWNNMTETDLITLSFLVCSVNHNSVETKATTGERLLACLGVAIGVTDIYNIGIKGLVNAKTALQVVKAVGKRYLGYIGVAIMIADFTTCVGAS</sequence>
<comment type="caution">
    <text evidence="2">The sequence shown here is derived from an EMBL/GenBank/DDBJ whole genome shotgun (WGS) entry which is preliminary data.</text>
</comment>
<dbReference type="Proteomes" id="UP000823862">
    <property type="component" value="Unassembled WGS sequence"/>
</dbReference>
<dbReference type="AlphaFoldDB" id="A0A9D2HXK5"/>